<dbReference type="Pfam" id="PF01144">
    <property type="entry name" value="CoA_trans"/>
    <property type="match status" value="1"/>
</dbReference>
<dbReference type="PROSITE" id="PS51257">
    <property type="entry name" value="PROKAR_LIPOPROTEIN"/>
    <property type="match status" value="1"/>
</dbReference>
<evidence type="ECO:0000313" key="3">
    <source>
        <dbReference type="EMBL" id="KUK66992.1"/>
    </source>
</evidence>
<dbReference type="SUPFAM" id="SSF100950">
    <property type="entry name" value="NagB/RpiA/CoA transferase-like"/>
    <property type="match status" value="1"/>
</dbReference>
<dbReference type="SMART" id="SM00882">
    <property type="entry name" value="CoA_trans"/>
    <property type="match status" value="1"/>
</dbReference>
<gene>
    <name evidence="3" type="ORF">XD86_0947</name>
    <name evidence="4" type="ORF">XE02_0347</name>
</gene>
<name>A0A101I9I0_9BACT</name>
<dbReference type="AlphaFoldDB" id="A0A101I9I0"/>
<dbReference type="InterPro" id="IPR004163">
    <property type="entry name" value="CoA_transf_BS"/>
</dbReference>
<dbReference type="PANTHER" id="PTHR13707:SF60">
    <property type="entry name" value="ACETATE COA-TRANSFERASE SUBUNIT ALPHA"/>
    <property type="match status" value="1"/>
</dbReference>
<dbReference type="PROSITE" id="PS01273">
    <property type="entry name" value="COA_TRANSF_1"/>
    <property type="match status" value="1"/>
</dbReference>
<dbReference type="Proteomes" id="UP000054260">
    <property type="component" value="Unassembled WGS sequence"/>
</dbReference>
<evidence type="ECO:0000256" key="1">
    <source>
        <dbReference type="ARBA" id="ARBA00005612"/>
    </source>
</evidence>
<proteinExistence type="inferred from homology"/>
<evidence type="ECO:0000256" key="2">
    <source>
        <dbReference type="ARBA" id="ARBA00022679"/>
    </source>
</evidence>
<dbReference type="InterPro" id="IPR037171">
    <property type="entry name" value="NagB/RpiA_transferase-like"/>
</dbReference>
<evidence type="ECO:0000313" key="4">
    <source>
        <dbReference type="EMBL" id="KUK90823.1"/>
    </source>
</evidence>
<accession>A0A101I9I0</accession>
<dbReference type="Gene3D" id="3.40.1080.10">
    <property type="entry name" value="Glutaconate Coenzyme A-transferase"/>
    <property type="match status" value="1"/>
</dbReference>
<dbReference type="PATRIC" id="fig|1236046.5.peg.1435"/>
<dbReference type="EMBL" id="LGGW01000018">
    <property type="protein sequence ID" value="KUK90823.1"/>
    <property type="molecule type" value="Genomic_DNA"/>
</dbReference>
<dbReference type="EMBL" id="LGGH01000142">
    <property type="protein sequence ID" value="KUK66992.1"/>
    <property type="molecule type" value="Genomic_DNA"/>
</dbReference>
<comment type="similarity">
    <text evidence="1">Belongs to the 3-oxoacid CoA-transferase subunit A family.</text>
</comment>
<keyword evidence="2 4" id="KW-0808">Transferase</keyword>
<evidence type="ECO:0000313" key="6">
    <source>
        <dbReference type="Proteomes" id="UP000055014"/>
    </source>
</evidence>
<dbReference type="PANTHER" id="PTHR13707">
    <property type="entry name" value="KETOACID-COENZYME A TRANSFERASE"/>
    <property type="match status" value="1"/>
</dbReference>
<dbReference type="InterPro" id="IPR004165">
    <property type="entry name" value="CoA_trans_fam_I"/>
</dbReference>
<protein>
    <submittedName>
        <fullName evidence="4">3-oxoacid CoA-transferase, A subunit</fullName>
    </submittedName>
</protein>
<evidence type="ECO:0000313" key="5">
    <source>
        <dbReference type="Proteomes" id="UP000054260"/>
    </source>
</evidence>
<dbReference type="NCBIfam" id="TIGR02429">
    <property type="entry name" value="pcaI_scoA_fam"/>
    <property type="match status" value="1"/>
</dbReference>
<dbReference type="Proteomes" id="UP000055014">
    <property type="component" value="Unassembled WGS sequence"/>
</dbReference>
<comment type="caution">
    <text evidence="4">The sequence shown here is derived from an EMBL/GenBank/DDBJ whole genome shotgun (WGS) entry which is preliminary data.</text>
</comment>
<dbReference type="InterPro" id="IPR012792">
    <property type="entry name" value="3-oxoacid_CoA-transf_A"/>
</dbReference>
<reference evidence="4" key="1">
    <citation type="journal article" date="2015" name="MBio">
        <title>Genome-resolved metagenomic analysis reveals roles for candidate phyla and other microbial community members in biogeochemical transformations in oil reservoirs.</title>
        <authorList>
            <person name="Hu P."/>
            <person name="Tom L."/>
            <person name="Singh A."/>
            <person name="Thomas B.C."/>
            <person name="Baker B.J."/>
            <person name="Piceno Y.M."/>
            <person name="Andersen G.L."/>
            <person name="Banfield J.F."/>
        </authorList>
    </citation>
    <scope>NUCLEOTIDE SEQUENCE [LARGE SCALE GENOMIC DNA]</scope>
    <source>
        <strain evidence="3">46_47</strain>
        <strain evidence="4">46_70</strain>
    </source>
</reference>
<sequence length="226" mass="23810">MHVKGGVFLRVVGIDEAVSAVDDNSSVMIGGFLGCGSPDNIIQGIVERKTRGLTVIANDTSFPDRGVGKLIVGKCAAKVIVSHIGTNPETQRQMIEGELDVELVPQGTLAERIRAGGVGLGGILTPTGVGTVVQEGKRIIAIDGKDYLMELPLRAEFALVKAKKADYLGNLVFSLTARNFNPLIVLACNTVIVEVEEIVPVGSLSPDEIHIPGVLVDYVSVGSVVR</sequence>
<dbReference type="GO" id="GO:0008410">
    <property type="term" value="F:CoA-transferase activity"/>
    <property type="evidence" value="ECO:0007669"/>
    <property type="project" value="InterPro"/>
</dbReference>
<reference evidence="5 6" key="2">
    <citation type="journal article" date="2015" name="MBio">
        <title>Genome-Resolved Metagenomic Analysis Reveals Roles for Candidate Phyla and Other Microbial Community Members in Biogeochemical Transformations in Oil Reservoirs.</title>
        <authorList>
            <person name="Hu P."/>
            <person name="Tom L."/>
            <person name="Singh A."/>
            <person name="Thomas B.C."/>
            <person name="Baker B.J."/>
            <person name="Piceno Y.M."/>
            <person name="Andersen G.L."/>
            <person name="Banfield J.F."/>
        </authorList>
    </citation>
    <scope>NUCLEOTIDE SEQUENCE [LARGE SCALE GENOMIC DNA]</scope>
</reference>
<organism evidence="4 6">
    <name type="scientific">Mesotoga infera</name>
    <dbReference type="NCBI Taxonomy" id="1236046"/>
    <lineage>
        <taxon>Bacteria</taxon>
        <taxon>Thermotogati</taxon>
        <taxon>Thermotogota</taxon>
        <taxon>Thermotogae</taxon>
        <taxon>Kosmotogales</taxon>
        <taxon>Kosmotogaceae</taxon>
        <taxon>Mesotoga</taxon>
    </lineage>
</organism>